<feature type="transmembrane region" description="Helical" evidence="1">
    <location>
        <begin position="56"/>
        <end position="75"/>
    </location>
</feature>
<organism evidence="2 3">
    <name type="scientific">Allosaccharopolyspora coralli</name>
    <dbReference type="NCBI Taxonomy" id="2665642"/>
    <lineage>
        <taxon>Bacteria</taxon>
        <taxon>Bacillati</taxon>
        <taxon>Actinomycetota</taxon>
        <taxon>Actinomycetes</taxon>
        <taxon>Pseudonocardiales</taxon>
        <taxon>Pseudonocardiaceae</taxon>
        <taxon>Allosaccharopolyspora</taxon>
    </lineage>
</organism>
<name>A0A5Q3QCC4_9PSEU</name>
<evidence type="ECO:0000313" key="3">
    <source>
        <dbReference type="Proteomes" id="UP000371041"/>
    </source>
</evidence>
<proteinExistence type="predicted"/>
<keyword evidence="1" id="KW-1133">Transmembrane helix</keyword>
<gene>
    <name evidence="2" type="ORF">GIY23_05870</name>
</gene>
<keyword evidence="1" id="KW-0472">Membrane</keyword>
<keyword evidence="3" id="KW-1185">Reference proteome</keyword>
<feature type="transmembrane region" description="Helical" evidence="1">
    <location>
        <begin position="26"/>
        <end position="44"/>
    </location>
</feature>
<dbReference type="RefSeq" id="WP_154075726.1">
    <property type="nucleotide sequence ID" value="NZ_CP045929.1"/>
</dbReference>
<evidence type="ECO:0000313" key="2">
    <source>
        <dbReference type="EMBL" id="QGK69125.1"/>
    </source>
</evidence>
<protein>
    <recommendedName>
        <fullName evidence="4">DUF304 domain-containing protein</fullName>
    </recommendedName>
</protein>
<dbReference type="AlphaFoldDB" id="A0A5Q3QCC4"/>
<accession>A0A5Q3QCC4</accession>
<dbReference type="EMBL" id="CP045929">
    <property type="protein sequence ID" value="QGK69125.1"/>
    <property type="molecule type" value="Genomic_DNA"/>
</dbReference>
<evidence type="ECO:0008006" key="4">
    <source>
        <dbReference type="Google" id="ProtNLM"/>
    </source>
</evidence>
<keyword evidence="1" id="KW-0812">Transmembrane</keyword>
<dbReference type="KEGG" id="sace:GIY23_05870"/>
<dbReference type="Proteomes" id="UP000371041">
    <property type="component" value="Chromosome"/>
</dbReference>
<sequence length="172" mass="18991">MNLDKADTAPEDRGPALELHIQDKRAVLLGALIVVGIIIVGASLQRGGFEWMSDPIMLGIVAVAGIIMAASGWGVRLTAGNDWLHVKRKWVDTHRLKSVHLYGVVLGWTLVLEDAEQRKVRVYIGTLEANRELWALVYNGLAHSVSAGATFNPLAGNMLRLRRFKESSRTQR</sequence>
<evidence type="ECO:0000256" key="1">
    <source>
        <dbReference type="SAM" id="Phobius"/>
    </source>
</evidence>
<reference evidence="3" key="1">
    <citation type="submission" date="2019-11" db="EMBL/GenBank/DDBJ databases">
        <title>The complete genome sequence of Saccharopolyspora sp. E2A.</title>
        <authorList>
            <person name="Zhang G."/>
        </authorList>
    </citation>
    <scope>NUCLEOTIDE SEQUENCE [LARGE SCALE GENOMIC DNA]</scope>
    <source>
        <strain evidence="3">E2A</strain>
    </source>
</reference>